<proteinExistence type="predicted"/>
<dbReference type="InterPro" id="IPR027417">
    <property type="entry name" value="P-loop_NTPase"/>
</dbReference>
<name>A0A347W7K8_9PROT</name>
<keyword evidence="2" id="KW-1185">Reference proteome</keyword>
<dbReference type="PANTHER" id="PTHR13696:SF96">
    <property type="entry name" value="COBQ_COBB_MIND_PARA NUCLEOTIDE BINDING DOMAIN-CONTAINING PROTEIN"/>
    <property type="match status" value="1"/>
</dbReference>
<protein>
    <submittedName>
        <fullName evidence="1">Antiporter inner membrane protein</fullName>
    </submittedName>
</protein>
<evidence type="ECO:0000313" key="1">
    <source>
        <dbReference type="EMBL" id="AXY20851.1"/>
    </source>
</evidence>
<dbReference type="EMBL" id="CP023036">
    <property type="protein sequence ID" value="AXY20851.1"/>
    <property type="molecule type" value="Genomic_DNA"/>
</dbReference>
<dbReference type="InterPro" id="IPR009744">
    <property type="entry name" value="VirC1"/>
</dbReference>
<dbReference type="Gene3D" id="3.40.50.300">
    <property type="entry name" value="P-loop containing nucleotide triphosphate hydrolases"/>
    <property type="match status" value="1"/>
</dbReference>
<dbReference type="InterPro" id="IPR050678">
    <property type="entry name" value="DNA_Partitioning_ATPase"/>
</dbReference>
<dbReference type="Pfam" id="PF07015">
    <property type="entry name" value="VirC1"/>
    <property type="match status" value="1"/>
</dbReference>
<dbReference type="OrthoDB" id="113462at2"/>
<organism evidence="1 2">
    <name type="scientific">Komagataeibacter saccharivorans</name>
    <dbReference type="NCBI Taxonomy" id="265959"/>
    <lineage>
        <taxon>Bacteria</taxon>
        <taxon>Pseudomonadati</taxon>
        <taxon>Pseudomonadota</taxon>
        <taxon>Alphaproteobacteria</taxon>
        <taxon>Acetobacterales</taxon>
        <taxon>Acetobacteraceae</taxon>
        <taxon>Komagataeibacter</taxon>
    </lineage>
</organism>
<reference evidence="1 2" key="1">
    <citation type="submission" date="2017-08" db="EMBL/GenBank/DDBJ databases">
        <title>Complete genome sequence of Gluconacetobacter saccharivorans CV1 isolated from Fermented Vinegar.</title>
        <authorList>
            <person name="Kim S.-Y."/>
        </authorList>
    </citation>
    <scope>NUCLEOTIDE SEQUENCE [LARGE SCALE GENOMIC DNA]</scope>
    <source>
        <strain evidence="1 2">CV1</strain>
    </source>
</reference>
<gene>
    <name evidence="1" type="ORF">CD178_00011</name>
</gene>
<accession>A0A347W7K8</accession>
<dbReference type="AlphaFoldDB" id="A0A347W7K8"/>
<evidence type="ECO:0000313" key="2">
    <source>
        <dbReference type="Proteomes" id="UP000264120"/>
    </source>
</evidence>
<dbReference type="PIRSF" id="PIRSF009320">
    <property type="entry name" value="Nuc_binding_HP_1000"/>
    <property type="match status" value="1"/>
</dbReference>
<dbReference type="RefSeq" id="WP_118962236.1">
    <property type="nucleotide sequence ID" value="NZ_CP023036.1"/>
</dbReference>
<dbReference type="PANTHER" id="PTHR13696">
    <property type="entry name" value="P-LOOP CONTAINING NUCLEOSIDE TRIPHOSPHATE HYDROLASE"/>
    <property type="match status" value="1"/>
</dbReference>
<dbReference type="SUPFAM" id="SSF52540">
    <property type="entry name" value="P-loop containing nucleoside triphosphate hydrolases"/>
    <property type="match status" value="1"/>
</dbReference>
<dbReference type="KEGG" id="ksc:CD178_00011"/>
<sequence length="216" mass="23385">MSEKMVIAIASAKGGAGKSTLAQIMAQVLTKHGQRVTIIDADPNRPQVSWRAGRSAMAFSIIADVTENNVVRHVNAIDEGYVLIDLEGVGSRLVSRAIAKADLVVIPIQPSGLDANEAGKTINLILEEQEVLEREIPFKVVLTRTNPAIRSKIERKITDEMTAIDLPLTASQLNERSAYKAVFVEKVSLYELDPAQVNGIEKAIANAEAMTAEIVN</sequence>
<dbReference type="CDD" id="cd02042">
    <property type="entry name" value="ParAB_family"/>
    <property type="match status" value="1"/>
</dbReference>
<dbReference type="Proteomes" id="UP000264120">
    <property type="component" value="Chromosome"/>
</dbReference>